<organism evidence="1 2">
    <name type="scientific">Aspergillus melleus</name>
    <dbReference type="NCBI Taxonomy" id="138277"/>
    <lineage>
        <taxon>Eukaryota</taxon>
        <taxon>Fungi</taxon>
        <taxon>Dikarya</taxon>
        <taxon>Ascomycota</taxon>
        <taxon>Pezizomycotina</taxon>
        <taxon>Eurotiomycetes</taxon>
        <taxon>Eurotiomycetidae</taxon>
        <taxon>Eurotiales</taxon>
        <taxon>Aspergillaceae</taxon>
        <taxon>Aspergillus</taxon>
        <taxon>Aspergillus subgen. Circumdati</taxon>
    </lineage>
</organism>
<dbReference type="EMBL" id="JAOPJF010000025">
    <property type="protein sequence ID" value="KAK1145290.1"/>
    <property type="molecule type" value="Genomic_DNA"/>
</dbReference>
<gene>
    <name evidence="1" type="ORF">N8T08_004451</name>
</gene>
<sequence length="104" mass="11792">MPYKAVVMYPNEADATFDETYYKQTHMPLVERIWGKYGLTTWHIQKYTNDLAGAPSKYSITTTLEWTSEEAVQAALKDTESALIFQDIPNFTNTKPITLIGGPL</sequence>
<reference evidence="1 2" key="1">
    <citation type="journal article" date="2023" name="ACS Omega">
        <title>Identification of the Neoaspergillic Acid Biosynthesis Gene Cluster by Establishing an In Vitro CRISPR-Ribonucleoprotein Genetic System in Aspergillus melleus.</title>
        <authorList>
            <person name="Yuan B."/>
            <person name="Grau M.F."/>
            <person name="Murata R.M."/>
            <person name="Torok T."/>
            <person name="Venkateswaran K."/>
            <person name="Stajich J.E."/>
            <person name="Wang C.C.C."/>
        </authorList>
    </citation>
    <scope>NUCLEOTIDE SEQUENCE [LARGE SCALE GENOMIC DNA]</scope>
    <source>
        <strain evidence="1 2">IMV 1140</strain>
    </source>
</reference>
<keyword evidence="2" id="KW-1185">Reference proteome</keyword>
<name>A0ACC3B4M5_9EURO</name>
<protein>
    <submittedName>
        <fullName evidence="1">Uncharacterized protein</fullName>
    </submittedName>
</protein>
<comment type="caution">
    <text evidence="1">The sequence shown here is derived from an EMBL/GenBank/DDBJ whole genome shotgun (WGS) entry which is preliminary data.</text>
</comment>
<proteinExistence type="predicted"/>
<dbReference type="Proteomes" id="UP001177260">
    <property type="component" value="Unassembled WGS sequence"/>
</dbReference>
<evidence type="ECO:0000313" key="2">
    <source>
        <dbReference type="Proteomes" id="UP001177260"/>
    </source>
</evidence>
<evidence type="ECO:0000313" key="1">
    <source>
        <dbReference type="EMBL" id="KAK1145290.1"/>
    </source>
</evidence>
<accession>A0ACC3B4M5</accession>